<dbReference type="STRING" id="1447883.A0A2B7X708"/>
<keyword evidence="1" id="KW-1133">Transmembrane helix</keyword>
<gene>
    <name evidence="2" type="ORF">AJ80_08494</name>
</gene>
<evidence type="ECO:0000313" key="2">
    <source>
        <dbReference type="EMBL" id="PGH04660.1"/>
    </source>
</evidence>
<sequence length="101" mass="11071">MAAPRASAPLLRSMMMMSRPSSSTALHRATASQRYLSTSKPLFNTTAALPVSKPVGAFRGGLFGFLFGSAVAGASVYYYILEEYRVSNEMLTEDIYVRYCI</sequence>
<feature type="transmembrane region" description="Helical" evidence="1">
    <location>
        <begin position="55"/>
        <end position="80"/>
    </location>
</feature>
<evidence type="ECO:0000256" key="1">
    <source>
        <dbReference type="SAM" id="Phobius"/>
    </source>
</evidence>
<name>A0A2B7X708_POLH7</name>
<evidence type="ECO:0000313" key="3">
    <source>
        <dbReference type="Proteomes" id="UP000224634"/>
    </source>
</evidence>
<dbReference type="OrthoDB" id="5331396at2759"/>
<keyword evidence="3" id="KW-1185">Reference proteome</keyword>
<proteinExistence type="predicted"/>
<reference evidence="2 3" key="1">
    <citation type="submission" date="2017-10" db="EMBL/GenBank/DDBJ databases">
        <title>Comparative genomics in systemic dimorphic fungi from Ajellomycetaceae.</title>
        <authorList>
            <person name="Munoz J.F."/>
            <person name="Mcewen J.G."/>
            <person name="Clay O.K."/>
            <person name="Cuomo C.A."/>
        </authorList>
    </citation>
    <scope>NUCLEOTIDE SEQUENCE [LARGE SCALE GENOMIC DNA]</scope>
    <source>
        <strain evidence="2 3">UAMH7299</strain>
    </source>
</reference>
<dbReference type="AlphaFoldDB" id="A0A2B7X708"/>
<dbReference type="PANTHER" id="PTHR37849">
    <property type="entry name" value="YALI0E11605P"/>
    <property type="match status" value="1"/>
</dbReference>
<keyword evidence="1" id="KW-0812">Transmembrane</keyword>
<protein>
    <submittedName>
        <fullName evidence="2">Uncharacterized protein</fullName>
    </submittedName>
</protein>
<accession>A0A2B7X708</accession>
<dbReference type="PANTHER" id="PTHR37849:SF1">
    <property type="entry name" value="YALI0E11605P"/>
    <property type="match status" value="1"/>
</dbReference>
<comment type="caution">
    <text evidence="2">The sequence shown here is derived from an EMBL/GenBank/DDBJ whole genome shotgun (WGS) entry which is preliminary data.</text>
</comment>
<organism evidence="2 3">
    <name type="scientific">Polytolypa hystricis (strain UAMH7299)</name>
    <dbReference type="NCBI Taxonomy" id="1447883"/>
    <lineage>
        <taxon>Eukaryota</taxon>
        <taxon>Fungi</taxon>
        <taxon>Dikarya</taxon>
        <taxon>Ascomycota</taxon>
        <taxon>Pezizomycotina</taxon>
        <taxon>Eurotiomycetes</taxon>
        <taxon>Eurotiomycetidae</taxon>
        <taxon>Onygenales</taxon>
        <taxon>Onygenales incertae sedis</taxon>
        <taxon>Polytolypa</taxon>
    </lineage>
</organism>
<dbReference type="EMBL" id="PDNA01000197">
    <property type="protein sequence ID" value="PGH04660.1"/>
    <property type="molecule type" value="Genomic_DNA"/>
</dbReference>
<dbReference type="Proteomes" id="UP000224634">
    <property type="component" value="Unassembled WGS sequence"/>
</dbReference>
<keyword evidence="1" id="KW-0472">Membrane</keyword>